<feature type="domain" description="Thioesterase" evidence="2">
    <location>
        <begin position="57"/>
        <end position="126"/>
    </location>
</feature>
<dbReference type="SUPFAM" id="SSF54637">
    <property type="entry name" value="Thioesterase/thiol ester dehydrase-isomerase"/>
    <property type="match status" value="1"/>
</dbReference>
<dbReference type="InterPro" id="IPR006683">
    <property type="entry name" value="Thioestr_dom"/>
</dbReference>
<evidence type="ECO:0000313" key="3">
    <source>
        <dbReference type="EMBL" id="KEO81054.1"/>
    </source>
</evidence>
<dbReference type="Pfam" id="PF03061">
    <property type="entry name" value="4HBT"/>
    <property type="match status" value="1"/>
</dbReference>
<protein>
    <submittedName>
        <fullName evidence="3">Phenylacetate degradation protein</fullName>
    </submittedName>
</protein>
<keyword evidence="1" id="KW-0378">Hydrolase</keyword>
<dbReference type="Gene3D" id="3.10.129.10">
    <property type="entry name" value="Hotdog Thioesterase"/>
    <property type="match status" value="1"/>
</dbReference>
<name>A0A074LIV1_9BACL</name>
<dbReference type="OrthoDB" id="286702at2"/>
<dbReference type="AlphaFoldDB" id="A0A074LIV1"/>
<dbReference type="InterPro" id="IPR029069">
    <property type="entry name" value="HotDog_dom_sf"/>
</dbReference>
<sequence>MAKYPDDLEMHRKHYEEIAEKLKQDTFAQFLGIQLVEVGPGTATAEMVVTENMLNAHGTTHGGVIFSLADFVFAVACNSYGKTSVGLNVNTGFLAASRAGDTLRATAVEEKKNNRTAWYRIRVEANGELIANADCLAYRKSDYFVPVE</sequence>
<dbReference type="PANTHER" id="PTHR42856">
    <property type="entry name" value="ACYL-COENZYME A THIOESTERASE PAAI"/>
    <property type="match status" value="1"/>
</dbReference>
<dbReference type="GO" id="GO:0016289">
    <property type="term" value="F:acyl-CoA hydrolase activity"/>
    <property type="evidence" value="ECO:0007669"/>
    <property type="project" value="TreeGrafter"/>
</dbReference>
<reference evidence="3 4" key="1">
    <citation type="journal article" date="2013" name="Int. J. Syst. Evol. Microbiol.">
        <title>Tumebacillus flagellatus sp. nov., an alpha-amylase/pullulanase-producing bacterium isolated from cassava wastewater.</title>
        <authorList>
            <person name="Wang Q."/>
            <person name="Xie N."/>
            <person name="Qin Y."/>
            <person name="Shen N."/>
            <person name="Zhu J."/>
            <person name="Mi H."/>
            <person name="Huang R."/>
        </authorList>
    </citation>
    <scope>NUCLEOTIDE SEQUENCE [LARGE SCALE GENOMIC DNA]</scope>
    <source>
        <strain evidence="3 4">GST4</strain>
    </source>
</reference>
<dbReference type="RefSeq" id="WP_038094226.1">
    <property type="nucleotide sequence ID" value="NZ_JMIR01000048.1"/>
</dbReference>
<proteinExistence type="predicted"/>
<dbReference type="PANTHER" id="PTHR42856:SF1">
    <property type="entry name" value="ACYL-COENZYME A THIOESTERASE PAAI"/>
    <property type="match status" value="1"/>
</dbReference>
<evidence type="ECO:0000259" key="2">
    <source>
        <dbReference type="Pfam" id="PF03061"/>
    </source>
</evidence>
<organism evidence="3 4">
    <name type="scientific">Tumebacillus flagellatus</name>
    <dbReference type="NCBI Taxonomy" id="1157490"/>
    <lineage>
        <taxon>Bacteria</taxon>
        <taxon>Bacillati</taxon>
        <taxon>Bacillota</taxon>
        <taxon>Bacilli</taxon>
        <taxon>Bacillales</taxon>
        <taxon>Alicyclobacillaceae</taxon>
        <taxon>Tumebacillus</taxon>
    </lineage>
</organism>
<evidence type="ECO:0000256" key="1">
    <source>
        <dbReference type="ARBA" id="ARBA00022801"/>
    </source>
</evidence>
<dbReference type="InterPro" id="IPR003736">
    <property type="entry name" value="PAAI_dom"/>
</dbReference>
<dbReference type="EMBL" id="JMIR01000048">
    <property type="protein sequence ID" value="KEO81054.1"/>
    <property type="molecule type" value="Genomic_DNA"/>
</dbReference>
<dbReference type="eggNOG" id="COG2050">
    <property type="taxonomic scope" value="Bacteria"/>
</dbReference>
<accession>A0A074LIV1</accession>
<keyword evidence="4" id="KW-1185">Reference proteome</keyword>
<gene>
    <name evidence="3" type="ORF">EL26_22720</name>
</gene>
<dbReference type="Proteomes" id="UP000027931">
    <property type="component" value="Unassembled WGS sequence"/>
</dbReference>
<dbReference type="STRING" id="1157490.EL26_22720"/>
<evidence type="ECO:0000313" key="4">
    <source>
        <dbReference type="Proteomes" id="UP000027931"/>
    </source>
</evidence>
<dbReference type="InterPro" id="IPR052723">
    <property type="entry name" value="Acyl-CoA_thioesterase_PaaI"/>
</dbReference>
<dbReference type="NCBIfam" id="TIGR00369">
    <property type="entry name" value="unchar_dom_1"/>
    <property type="match status" value="1"/>
</dbReference>
<comment type="caution">
    <text evidence="3">The sequence shown here is derived from an EMBL/GenBank/DDBJ whole genome shotgun (WGS) entry which is preliminary data.</text>
</comment>
<dbReference type="CDD" id="cd03443">
    <property type="entry name" value="PaaI_thioesterase"/>
    <property type="match status" value="1"/>
</dbReference>